<dbReference type="PROSITE" id="PS50878">
    <property type="entry name" value="RT_POL"/>
    <property type="match status" value="1"/>
</dbReference>
<comment type="similarity">
    <text evidence="1">Belongs to the bacterial reverse transcriptase family.</text>
</comment>
<evidence type="ECO:0000313" key="4">
    <source>
        <dbReference type="Proteomes" id="UP000249065"/>
    </source>
</evidence>
<dbReference type="InterPro" id="IPR051083">
    <property type="entry name" value="GrpII_Intron_Splice-Mob/Def"/>
</dbReference>
<name>A0A327LT40_9PROT</name>
<dbReference type="AlphaFoldDB" id="A0A327LT40"/>
<dbReference type="NCBIfam" id="TIGR04416">
    <property type="entry name" value="group_II_RT_mat"/>
    <property type="match status" value="1"/>
</dbReference>
<dbReference type="Gene3D" id="3.10.10.10">
    <property type="entry name" value="HIV Type 1 Reverse Transcriptase, subunit A, domain 1"/>
    <property type="match status" value="1"/>
</dbReference>
<dbReference type="CDD" id="cd01651">
    <property type="entry name" value="RT_G2_intron"/>
    <property type="match status" value="1"/>
</dbReference>
<keyword evidence="4" id="KW-1185">Reference proteome</keyword>
<dbReference type="InterPro" id="IPR043502">
    <property type="entry name" value="DNA/RNA_pol_sf"/>
</dbReference>
<evidence type="ECO:0000313" key="3">
    <source>
        <dbReference type="EMBL" id="RAI54040.1"/>
    </source>
</evidence>
<dbReference type="EC" id="2.7.7.49" evidence="3"/>
<feature type="domain" description="Reverse transcriptase" evidence="2">
    <location>
        <begin position="56"/>
        <end position="305"/>
    </location>
</feature>
<sequence length="427" mass="49313">MARTHRDRAFASLHHVLDLDWMLEAYRTTRKDGAAGIDGVTAADYAEALEANLLDLLDRIKSGRYQAPPVRRSYIPKADGSQRPLGIPTFEDKVAQRAIVMLLEAIYEQDFLPCSYGFRPGRSAHDAVHNLRTSLMTQGMRWVLDIDISRYFDTIPHDQLRSFLDRRVTDGVVRRMIDKWLKAGVLESGSLTYATEGTPQGGVISPLLANIYLHYVLDEWVAMVVEPRLKGRHTLVRYADDFVMAFEDHLDAKRVFHVLGQRLNRYGLTLHPEKSRFIDFRFRRPGGLCHPATSGTTFDFLGFTHVWGRSLKGKNVVRQVTAKGRFARALSAVTEWCQRNRHQTVLHQHAHLSAMLRGHYGYYGITGNGRRVRWYLHQVERIWKKWLSRRGRHGNFRWDRLRELLSRHPLPPARIMRQYAVPSEALP</sequence>
<dbReference type="Proteomes" id="UP000249065">
    <property type="component" value="Unassembled WGS sequence"/>
</dbReference>
<accession>A0A327LT40</accession>
<keyword evidence="3" id="KW-0695">RNA-directed DNA polymerase</keyword>
<proteinExistence type="inferred from homology"/>
<dbReference type="PANTHER" id="PTHR34047:SF8">
    <property type="entry name" value="PROTEIN YKFC"/>
    <property type="match status" value="1"/>
</dbReference>
<dbReference type="RefSeq" id="WP_111472932.1">
    <property type="nucleotide sequence ID" value="NZ_QLIX01000075.1"/>
</dbReference>
<dbReference type="OrthoDB" id="9793236at2"/>
<dbReference type="Gene3D" id="3.30.70.270">
    <property type="match status" value="1"/>
</dbReference>
<protein>
    <submittedName>
        <fullName evidence="3">Group II intron reverse transcriptase/maturase</fullName>
        <ecNumber evidence="3">2.7.7.49</ecNumber>
    </submittedName>
</protein>
<reference evidence="4" key="1">
    <citation type="submission" date="2018-06" db="EMBL/GenBank/DDBJ databases">
        <authorList>
            <person name="Khan S.A."/>
        </authorList>
    </citation>
    <scope>NUCLEOTIDE SEQUENCE [LARGE SCALE GENOMIC DNA]</scope>
    <source>
        <strain evidence="4">DB-1506</strain>
    </source>
</reference>
<dbReference type="PANTHER" id="PTHR34047">
    <property type="entry name" value="NUCLEAR INTRON MATURASE 1, MITOCHONDRIAL-RELATED"/>
    <property type="match status" value="1"/>
</dbReference>
<keyword evidence="3" id="KW-0808">Transferase</keyword>
<keyword evidence="3" id="KW-0548">Nucleotidyltransferase</keyword>
<dbReference type="Pfam" id="PF00078">
    <property type="entry name" value="RVT_1"/>
    <property type="match status" value="1"/>
</dbReference>
<evidence type="ECO:0000256" key="1">
    <source>
        <dbReference type="ARBA" id="ARBA00034120"/>
    </source>
</evidence>
<dbReference type="SUPFAM" id="SSF56672">
    <property type="entry name" value="DNA/RNA polymerases"/>
    <property type="match status" value="1"/>
</dbReference>
<evidence type="ECO:0000259" key="2">
    <source>
        <dbReference type="PROSITE" id="PS50878"/>
    </source>
</evidence>
<gene>
    <name evidence="3" type="primary">ltrA</name>
    <name evidence="3" type="ORF">DOO78_26780</name>
</gene>
<comment type="caution">
    <text evidence="3">The sequence shown here is derived from an EMBL/GenBank/DDBJ whole genome shotgun (WGS) entry which is preliminary data.</text>
</comment>
<dbReference type="EMBL" id="QLIX01000075">
    <property type="protein sequence ID" value="RAI54040.1"/>
    <property type="molecule type" value="Genomic_DNA"/>
</dbReference>
<dbReference type="InterPro" id="IPR043128">
    <property type="entry name" value="Rev_trsase/Diguanyl_cyclase"/>
</dbReference>
<dbReference type="GO" id="GO:0003964">
    <property type="term" value="F:RNA-directed DNA polymerase activity"/>
    <property type="evidence" value="ECO:0007669"/>
    <property type="project" value="UniProtKB-KW"/>
</dbReference>
<organism evidence="3 4">
    <name type="scientific">Roseicella frigidaeris</name>
    <dbReference type="NCBI Taxonomy" id="2230885"/>
    <lineage>
        <taxon>Bacteria</taxon>
        <taxon>Pseudomonadati</taxon>
        <taxon>Pseudomonadota</taxon>
        <taxon>Alphaproteobacteria</taxon>
        <taxon>Acetobacterales</taxon>
        <taxon>Roseomonadaceae</taxon>
        <taxon>Roseicella</taxon>
    </lineage>
</organism>
<dbReference type="InterPro" id="IPR000477">
    <property type="entry name" value="RT_dom"/>
</dbReference>
<dbReference type="InterPro" id="IPR030931">
    <property type="entry name" value="Group_II_RT_mat"/>
</dbReference>